<comment type="similarity">
    <text evidence="1">Belongs to the RecJ family.</text>
</comment>
<dbReference type="NCBIfam" id="TIGR00644">
    <property type="entry name" value="recJ"/>
    <property type="match status" value="1"/>
</dbReference>
<dbReference type="InterPro" id="IPR041122">
    <property type="entry name" value="RecJ_OB"/>
</dbReference>
<accession>A0A1F6NIE2</accession>
<keyword evidence="4" id="KW-0378">Hydrolase</keyword>
<organism evidence="10 11">
    <name type="scientific">Candidatus Magasanikbacteria bacterium RIFOXYA2_FULL_44_8</name>
    <dbReference type="NCBI Taxonomy" id="1798696"/>
    <lineage>
        <taxon>Bacteria</taxon>
        <taxon>Candidatus Magasanikiibacteriota</taxon>
    </lineage>
</organism>
<keyword evidence="5 10" id="KW-0269">Exonuclease</keyword>
<feature type="domain" description="RecJ OB" evidence="9">
    <location>
        <begin position="484"/>
        <end position="598"/>
    </location>
</feature>
<evidence type="ECO:0000256" key="1">
    <source>
        <dbReference type="ARBA" id="ARBA00005915"/>
    </source>
</evidence>
<dbReference type="InterPro" id="IPR038763">
    <property type="entry name" value="DHH_sf"/>
</dbReference>
<sequence length="604" mass="66778">MKKWIIQPEPPAEFIAVHPELPPIVARLLWNRNLRSPEQIDEFLNPDYTSDIHDPFLFRDMDKAVAIIFDAIKNNKNITVHGDYDADGVCASVILIKTLLMLGAKPFVTGESQDGTRVFLPHREIDGYGVNMNTVKHLKEIHKTDLVITCDCGVSNREEIELAKSFGMQVIVTDHHAIPAELPPADAIIHPKLPGETYPDKGLCGAGVAFKLAQALMQKHCALTNGKTPDGESCEGFEKWMLDLVAIATVGDMVPLIGESRTLTRYGLTVLNKTKNLGLRELMINSGILDETGKPKRGAINTQTVGFQIVPRLNAAGRMDHANTALALLMSEKVDEAKTLAEQLNQNNSDRQKLTDQIVSAAREQIKSTNQKDNPVLFVYDPSWPTGILGLVSGRLKDEFYKPAIALGNSPEGIVVGSGRSISEFNLIAAIQDMSEYFIKFGGHPQAAGLSIKDINTLEKFKIAISALAQKELAGVALVPQINIDAEVDLEDVNWKLFDLLQKFEPFGMNNEEPTYGARGITLVSADPVGQDGKHLRLMVKHNSHTVRKTIAFGFGDTNRHPSDWKNNLKPGDKINLAFHIDVNEWNGNRELEMKIEDIQKNPE</sequence>
<feature type="domain" description="DDH" evidence="7">
    <location>
        <begin position="77"/>
        <end position="249"/>
    </location>
</feature>
<dbReference type="PANTHER" id="PTHR30255">
    <property type="entry name" value="SINGLE-STRANDED-DNA-SPECIFIC EXONUCLEASE RECJ"/>
    <property type="match status" value="1"/>
</dbReference>
<dbReference type="InterPro" id="IPR001667">
    <property type="entry name" value="DDH_dom"/>
</dbReference>
<dbReference type="Pfam" id="PF01368">
    <property type="entry name" value="DHH"/>
    <property type="match status" value="1"/>
</dbReference>
<name>A0A1F6NIE2_9BACT</name>
<dbReference type="GO" id="GO:0003676">
    <property type="term" value="F:nucleic acid binding"/>
    <property type="evidence" value="ECO:0007669"/>
    <property type="project" value="InterPro"/>
</dbReference>
<keyword evidence="3" id="KW-0540">Nuclease</keyword>
<dbReference type="GO" id="GO:0006281">
    <property type="term" value="P:DNA repair"/>
    <property type="evidence" value="ECO:0007669"/>
    <property type="project" value="InterPro"/>
</dbReference>
<dbReference type="InterPro" id="IPR051673">
    <property type="entry name" value="SSDNA_exonuclease_RecJ"/>
</dbReference>
<evidence type="ECO:0000313" key="11">
    <source>
        <dbReference type="Proteomes" id="UP000177803"/>
    </source>
</evidence>
<dbReference type="Pfam" id="PF17768">
    <property type="entry name" value="RecJ_OB"/>
    <property type="match status" value="1"/>
</dbReference>
<dbReference type="Pfam" id="PF02272">
    <property type="entry name" value="DHHA1"/>
    <property type="match status" value="1"/>
</dbReference>
<dbReference type="AlphaFoldDB" id="A0A1F6NIE2"/>
<evidence type="ECO:0000256" key="3">
    <source>
        <dbReference type="ARBA" id="ARBA00022722"/>
    </source>
</evidence>
<dbReference type="EMBL" id="MFQR01000072">
    <property type="protein sequence ID" value="OGH83677.1"/>
    <property type="molecule type" value="Genomic_DNA"/>
</dbReference>
<protein>
    <recommendedName>
        <fullName evidence="2">Single-stranded-DNA-specific exonuclease RecJ</fullName>
    </recommendedName>
</protein>
<gene>
    <name evidence="10" type="ORF">A2261_03375</name>
</gene>
<dbReference type="SUPFAM" id="SSF64182">
    <property type="entry name" value="DHH phosphoesterases"/>
    <property type="match status" value="1"/>
</dbReference>
<dbReference type="InterPro" id="IPR004610">
    <property type="entry name" value="RecJ"/>
</dbReference>
<dbReference type="GO" id="GO:0006310">
    <property type="term" value="P:DNA recombination"/>
    <property type="evidence" value="ECO:0007669"/>
    <property type="project" value="InterPro"/>
</dbReference>
<evidence type="ECO:0000259" key="8">
    <source>
        <dbReference type="Pfam" id="PF02272"/>
    </source>
</evidence>
<keyword evidence="6" id="KW-0175">Coiled coil</keyword>
<evidence type="ECO:0000259" key="7">
    <source>
        <dbReference type="Pfam" id="PF01368"/>
    </source>
</evidence>
<evidence type="ECO:0000256" key="2">
    <source>
        <dbReference type="ARBA" id="ARBA00019841"/>
    </source>
</evidence>
<proteinExistence type="inferred from homology"/>
<dbReference type="PANTHER" id="PTHR30255:SF2">
    <property type="entry name" value="SINGLE-STRANDED-DNA-SPECIFIC EXONUCLEASE RECJ"/>
    <property type="match status" value="1"/>
</dbReference>
<feature type="domain" description="DHHA1" evidence="8">
    <location>
        <begin position="374"/>
        <end position="469"/>
    </location>
</feature>
<dbReference type="Gene3D" id="2.40.50.460">
    <property type="match status" value="1"/>
</dbReference>
<dbReference type="Gene3D" id="3.90.1640.30">
    <property type="match status" value="1"/>
</dbReference>
<dbReference type="Proteomes" id="UP000177803">
    <property type="component" value="Unassembled WGS sequence"/>
</dbReference>
<dbReference type="GO" id="GO:0008409">
    <property type="term" value="F:5'-3' exonuclease activity"/>
    <property type="evidence" value="ECO:0007669"/>
    <property type="project" value="InterPro"/>
</dbReference>
<feature type="coiled-coil region" evidence="6">
    <location>
        <begin position="327"/>
        <end position="357"/>
    </location>
</feature>
<comment type="caution">
    <text evidence="10">The sequence shown here is derived from an EMBL/GenBank/DDBJ whole genome shotgun (WGS) entry which is preliminary data.</text>
</comment>
<evidence type="ECO:0000256" key="5">
    <source>
        <dbReference type="ARBA" id="ARBA00022839"/>
    </source>
</evidence>
<evidence type="ECO:0000313" key="10">
    <source>
        <dbReference type="EMBL" id="OGH83677.1"/>
    </source>
</evidence>
<evidence type="ECO:0000256" key="4">
    <source>
        <dbReference type="ARBA" id="ARBA00022801"/>
    </source>
</evidence>
<reference evidence="10 11" key="1">
    <citation type="journal article" date="2016" name="Nat. Commun.">
        <title>Thousands of microbial genomes shed light on interconnected biogeochemical processes in an aquifer system.</title>
        <authorList>
            <person name="Anantharaman K."/>
            <person name="Brown C.T."/>
            <person name="Hug L.A."/>
            <person name="Sharon I."/>
            <person name="Castelle C.J."/>
            <person name="Probst A.J."/>
            <person name="Thomas B.C."/>
            <person name="Singh A."/>
            <person name="Wilkins M.J."/>
            <person name="Karaoz U."/>
            <person name="Brodie E.L."/>
            <person name="Williams K.H."/>
            <person name="Hubbard S.S."/>
            <person name="Banfield J.F."/>
        </authorList>
    </citation>
    <scope>NUCLEOTIDE SEQUENCE [LARGE SCALE GENOMIC DNA]</scope>
</reference>
<dbReference type="InterPro" id="IPR003156">
    <property type="entry name" value="DHHA1_dom"/>
</dbReference>
<evidence type="ECO:0000259" key="9">
    <source>
        <dbReference type="Pfam" id="PF17768"/>
    </source>
</evidence>
<evidence type="ECO:0000256" key="6">
    <source>
        <dbReference type="SAM" id="Coils"/>
    </source>
</evidence>